<reference evidence="1" key="1">
    <citation type="submission" date="2024-06" db="EMBL/GenBank/DDBJ databases">
        <title>Sequencing and assembly of the genome of Dyadobacter sp. strain 676, a symbiont of Cyamopsis tetragonoloba.</title>
        <authorList>
            <person name="Guro P."/>
            <person name="Sazanova A."/>
            <person name="Kuznetsova I."/>
            <person name="Belimov A."/>
            <person name="Safronova V."/>
        </authorList>
    </citation>
    <scope>NUCLEOTIDE SEQUENCE</scope>
    <source>
        <strain evidence="1">676</strain>
    </source>
</reference>
<dbReference type="PROSITE" id="PS51257">
    <property type="entry name" value="PROKAR_LIPOPROTEIN"/>
    <property type="match status" value="1"/>
</dbReference>
<dbReference type="RefSeq" id="WP_353719883.1">
    <property type="nucleotide sequence ID" value="NZ_CP159289.1"/>
</dbReference>
<organism evidence="1">
    <name type="scientific">Dyadobacter sp. 676</name>
    <dbReference type="NCBI Taxonomy" id="3088362"/>
    <lineage>
        <taxon>Bacteria</taxon>
        <taxon>Pseudomonadati</taxon>
        <taxon>Bacteroidota</taxon>
        <taxon>Cytophagia</taxon>
        <taxon>Cytophagales</taxon>
        <taxon>Spirosomataceae</taxon>
        <taxon>Dyadobacter</taxon>
    </lineage>
</organism>
<dbReference type="EMBL" id="CP159289">
    <property type="protein sequence ID" value="XCH24568.1"/>
    <property type="molecule type" value="Genomic_DNA"/>
</dbReference>
<name>A0AAU8FKQ3_9BACT</name>
<evidence type="ECO:0000313" key="1">
    <source>
        <dbReference type="EMBL" id="XCH24568.1"/>
    </source>
</evidence>
<dbReference type="Gene3D" id="2.180.10.10">
    <property type="entry name" value="RHS repeat-associated core"/>
    <property type="match status" value="1"/>
</dbReference>
<accession>A0AAU8FKQ3</accession>
<dbReference type="AlphaFoldDB" id="A0AAU8FKQ3"/>
<evidence type="ECO:0008006" key="2">
    <source>
        <dbReference type="Google" id="ProtNLM"/>
    </source>
</evidence>
<protein>
    <recommendedName>
        <fullName evidence="2">DUF4595 domain-containing protein</fullName>
    </recommendedName>
</protein>
<gene>
    <name evidence="1" type="ORF">ABV298_30450</name>
</gene>
<proteinExistence type="predicted"/>
<sequence length="286" mass="33072">MKIVYERVLTALMQVALLFLIACSKDRRPDPEPQPVPDQTVRKSGHLIREIHWETFDYKASINYRADSAIDYIRYSASNGRTELKTHQYEGLILSGIDVAGSLSKKVYAYDSKGRLKTVQLVKKNAGPYDNAQKLVFLYDDAGVVQKLERYQITPAGTRLDVVHHYEYDKAGELVQIRTEQSNGYQTLTTLKAYSAEFDYDPWIFIDDFANPDYAVYNFPVLYAMKGRLPLRLTYKVPGKEGTFKTDRITTQEFQIKDKKLQRLKITVRYPEYPQAGNESEISFRY</sequence>